<sequence length="187" mass="19654">MAEHRSAPRPSAGRSGGDGGGKSNKFANAGAAAGGFIGAFGGSMTPPISVTVNSTKNVGNRGGGNRRSHAESLLPAPEFTSPAQVRNYCNTLRAAAVTLSIEVAMGAEILKGVLAAVPDPDGRAFGSRIRAAKVARKMQRSADALRDAAKNAAATYSVFQQEYQEEINRVRHRARKPQQPVINWAQQ</sequence>
<dbReference type="InterPro" id="IPR053789">
    <property type="entry name" value="TraA-like"/>
</dbReference>
<dbReference type="Proteomes" id="UP001183607">
    <property type="component" value="Unassembled WGS sequence"/>
</dbReference>
<comment type="caution">
    <text evidence="2">The sequence shown here is derived from an EMBL/GenBank/DDBJ whole genome shotgun (WGS) entry which is preliminary data.</text>
</comment>
<dbReference type="AlphaFoldDB" id="A0ABD5E9U2"/>
<dbReference type="NCBIfam" id="NF041213">
    <property type="entry name" value="plasmid_TraA"/>
    <property type="match status" value="1"/>
</dbReference>
<evidence type="ECO:0000313" key="2">
    <source>
        <dbReference type="EMBL" id="MDT0417821.1"/>
    </source>
</evidence>
<proteinExistence type="predicted"/>
<reference evidence="3" key="1">
    <citation type="submission" date="2023-07" db="EMBL/GenBank/DDBJ databases">
        <title>30 novel species of actinomycetes from the DSMZ collection.</title>
        <authorList>
            <person name="Nouioui I."/>
        </authorList>
    </citation>
    <scope>NUCLEOTIDE SEQUENCE [LARGE SCALE GENOMIC DNA]</scope>
    <source>
        <strain evidence="3">DSM 41982</strain>
    </source>
</reference>
<evidence type="ECO:0000313" key="3">
    <source>
        <dbReference type="Proteomes" id="UP001183607"/>
    </source>
</evidence>
<accession>A0ABD5E9U2</accession>
<dbReference type="EMBL" id="JAVRER010000033">
    <property type="protein sequence ID" value="MDT0417821.1"/>
    <property type="molecule type" value="Genomic_DNA"/>
</dbReference>
<protein>
    <submittedName>
        <fullName evidence="2">Plasmid transfer protein TraA</fullName>
    </submittedName>
</protein>
<evidence type="ECO:0000256" key="1">
    <source>
        <dbReference type="SAM" id="MobiDB-lite"/>
    </source>
</evidence>
<organism evidence="2 3">
    <name type="scientific">Streptomyces evansiae</name>
    <dbReference type="NCBI Taxonomy" id="3075535"/>
    <lineage>
        <taxon>Bacteria</taxon>
        <taxon>Bacillati</taxon>
        <taxon>Actinomycetota</taxon>
        <taxon>Actinomycetes</taxon>
        <taxon>Kitasatosporales</taxon>
        <taxon>Streptomycetaceae</taxon>
        <taxon>Streptomyces</taxon>
    </lineage>
</organism>
<feature type="region of interest" description="Disordered" evidence="1">
    <location>
        <begin position="1"/>
        <end position="23"/>
    </location>
</feature>
<gene>
    <name evidence="2" type="primary">traA</name>
    <name evidence="2" type="ORF">RM574_20275</name>
</gene>
<dbReference type="RefSeq" id="WP_093854312.1">
    <property type="nucleotide sequence ID" value="NZ_JAVRER010000033.1"/>
</dbReference>
<name>A0ABD5E9U2_9ACTN</name>